<proteinExistence type="predicted"/>
<feature type="compositionally biased region" description="Basic residues" evidence="1">
    <location>
        <begin position="35"/>
        <end position="52"/>
    </location>
</feature>
<dbReference type="Proteomes" id="UP000541558">
    <property type="component" value="Unassembled WGS sequence"/>
</dbReference>
<dbReference type="Pfam" id="PF18803">
    <property type="entry name" value="CxC2"/>
    <property type="match status" value="1"/>
</dbReference>
<dbReference type="CDD" id="cd19757">
    <property type="entry name" value="Bbox1"/>
    <property type="match status" value="1"/>
</dbReference>
<dbReference type="Pfam" id="PF18758">
    <property type="entry name" value="KDZ"/>
    <property type="match status" value="1"/>
</dbReference>
<keyword evidence="4" id="KW-1185">Reference proteome</keyword>
<organism evidence="3 4">
    <name type="scientific">Ephemerocybe angulata</name>
    <dbReference type="NCBI Taxonomy" id="980116"/>
    <lineage>
        <taxon>Eukaryota</taxon>
        <taxon>Fungi</taxon>
        <taxon>Dikarya</taxon>
        <taxon>Basidiomycota</taxon>
        <taxon>Agaricomycotina</taxon>
        <taxon>Agaricomycetes</taxon>
        <taxon>Agaricomycetidae</taxon>
        <taxon>Agaricales</taxon>
        <taxon>Agaricineae</taxon>
        <taxon>Psathyrellaceae</taxon>
        <taxon>Ephemerocybe</taxon>
    </lineage>
</organism>
<feature type="region of interest" description="Disordered" evidence="1">
    <location>
        <begin position="1"/>
        <end position="77"/>
    </location>
</feature>
<feature type="domain" description="CxC2-like cysteine cluster KDZ transposase-associated" evidence="2">
    <location>
        <begin position="220"/>
        <end position="298"/>
    </location>
</feature>
<comment type="caution">
    <text evidence="3">The sequence shown here is derived from an EMBL/GenBank/DDBJ whole genome shotgun (WGS) entry which is preliminary data.</text>
</comment>
<dbReference type="PANTHER" id="PTHR33096">
    <property type="entry name" value="CXC2 DOMAIN-CONTAINING PROTEIN"/>
    <property type="match status" value="1"/>
</dbReference>
<reference evidence="3 4" key="1">
    <citation type="journal article" date="2020" name="ISME J.">
        <title>Uncovering the hidden diversity of litter-decomposition mechanisms in mushroom-forming fungi.</title>
        <authorList>
            <person name="Floudas D."/>
            <person name="Bentzer J."/>
            <person name="Ahren D."/>
            <person name="Johansson T."/>
            <person name="Persson P."/>
            <person name="Tunlid A."/>
        </authorList>
    </citation>
    <scope>NUCLEOTIDE SEQUENCE [LARGE SCALE GENOMIC DNA]</scope>
    <source>
        <strain evidence="3 4">CBS 175.51</strain>
    </source>
</reference>
<name>A0A8H5FEK7_9AGAR</name>
<dbReference type="InterPro" id="IPR041457">
    <property type="entry name" value="CxC2_KDZ-assoc"/>
</dbReference>
<accession>A0A8H5FEK7</accession>
<dbReference type="EMBL" id="JAACJK010000073">
    <property type="protein sequence ID" value="KAF5334255.1"/>
    <property type="molecule type" value="Genomic_DNA"/>
</dbReference>
<evidence type="ECO:0000313" key="3">
    <source>
        <dbReference type="EMBL" id="KAF5334255.1"/>
    </source>
</evidence>
<dbReference type="OrthoDB" id="3143151at2759"/>
<sequence length="1318" mass="149109">MRPRKRKIQSPLTGGSTFTVNHSSRGRKLSIQPSQRRKRSFTPAYKRSRVSRHTSPDPSSSEEGDDDGPLESLTIDISNMGVTKTQPDYMRRWMLNYREYLMVMLEREAPPKNGDCLICGRREGIYRCDDCIGRTFFCAQCCKSEHAEHQLHRIQRWTGEHYEPAWLWSVGVVVHLGHYGEPCPKSSYRKGDTGPTKPSDDDVTYGASPPGRKIHGCPVLLVVHTNGIHHLPVAKCNCEGAAPFPFQLLGSGLYPSTEDEPRSVFTCQLLDYYLTETLECHTSTYNFFGKLRRLTNETFPSSVPDRYRELLRVGRQWRHLKELAAFGYANRSDFPGPGELAFFCAACPQPGINLPRTWIDDLRRWLYMRGFVIDGNFKCIHRMQKGGTKDIGLKAGEGYVTAPIPYSEHVLETTEEKERSKCYDHRAIADRSKPHKGCDVSGIGALACSRHGAFVPTSVVDFQKGERQLNIDYGVTQGLRYGPTLDAPAILLLYDIGCQYSTNAKRRMSANDRLLDAEDLDNVIWGIGTWHVHGHKERCMARYSPSFIPGAGMTSGEILESLWSTLNDVGRTSSVMTLPHRMEVLDAHMLDSNWKKMLGLIPALSKNLLSSRKELDKAYGDYKALSSTASPSQISTWTLSMDNALDNRKKNVAAMDVFNVTEKLKQPTRKRVQADLMENEDTADDVALGVTKWLSLGLDIQEQQLQTILTVRRSGKAPSDTQRIDIATKRDRLAMRIQEFYKGAESLFPLLDVSELELAPPPVPHCICDAEDCDHTCDTSNPLLDMDGLPEFIQIALPSACLDLPPVWQRAVKKEVKLRIAQASDCLERIHLEVGNKTFLFRANINLASGKKDRLRGYSGVAASNRTINYLRSLYRQTLWALTRLGASKQILQDFKPILPADIKPIAHIYDHRERGHRNSPPSWIWSQRLSSDLSNDAYLNELHRVNWFKARARHARWVEEHTLIAEEMQWVLNYFSYQAEQSSEWAELPNQTAAQKAWSSRRSAMWSRLRRHALAKFNEARRSLEIYLESSFDTGSDSDSTGYEESAIGVNEKIILPSPPTSLQMPSHSVSQASLSFLYGLNLDDSQLSANYTSSRLRTMCDRLIAIYDSTSGLERMFFRKNMWQEIMYAHAVIGVVTLRYPSQISIPELYRLLTLLALSEPHTLRGLQKDSVATVVATSSLHDPRIGKYAEDWWNDKRALEEVLDIDFRNVGDNLESKKKMFPRHHPSPHSALKTTTANIELMSLNELRDFSANFRSTEAYLDEEQKTTLNALSVVWTGIQQCESLVGSLNNEDLVPPVLNLDAPAVATFRITSDS</sequence>
<dbReference type="PANTHER" id="PTHR33096:SF1">
    <property type="entry name" value="CXC1-LIKE CYSTEINE CLUSTER ASSOCIATED WITH KDZ TRANSPOSASES DOMAIN-CONTAINING PROTEIN"/>
    <property type="match status" value="1"/>
</dbReference>
<evidence type="ECO:0000313" key="4">
    <source>
        <dbReference type="Proteomes" id="UP000541558"/>
    </source>
</evidence>
<evidence type="ECO:0000259" key="2">
    <source>
        <dbReference type="Pfam" id="PF18803"/>
    </source>
</evidence>
<protein>
    <recommendedName>
        <fullName evidence="2">CxC2-like cysteine cluster KDZ transposase-associated domain-containing protein</fullName>
    </recommendedName>
</protein>
<feature type="compositionally biased region" description="Polar residues" evidence="1">
    <location>
        <begin position="10"/>
        <end position="23"/>
    </location>
</feature>
<evidence type="ECO:0000256" key="1">
    <source>
        <dbReference type="SAM" id="MobiDB-lite"/>
    </source>
</evidence>
<feature type="compositionally biased region" description="Acidic residues" evidence="1">
    <location>
        <begin position="60"/>
        <end position="69"/>
    </location>
</feature>
<gene>
    <name evidence="3" type="ORF">D9611_014587</name>
</gene>
<dbReference type="InterPro" id="IPR040521">
    <property type="entry name" value="KDZ"/>
</dbReference>